<feature type="binding site" evidence="18">
    <location>
        <begin position="60"/>
        <end position="64"/>
    </location>
    <ligand>
        <name>(6S)-NADPHX</name>
        <dbReference type="ChEBI" id="CHEBI:64076"/>
    </ligand>
</feature>
<sequence>MYIVTSAEMRALDEYAIHTIGIPAAVLMENAGRAVAEEVAKLSSELGANKPWLILVGKGNNGGDGIVAARHLRELGVEAELLYAADPAKLTSDAAPQRDIAARLGIAASVYGTDSIRWERYAGIVDALLGTGTAGAPREPYASLIREANASGLPMVAIDIPSGLDADTGDVHDPCIDADTTVALAFLKRGLTQYPGAQRAGRVVVRLIGIPAELADKEGIRAFWANEELFLRRFGLKLPLAREADTHKGTYGHVLVAAGTRQYSGAGLLAAAAALRSGAGLVSWALPERLLDPMMGRIPEAMLHGIPDGGRGDWAAVPAEAVLRLAAGKKALAIGPGMGRFAGDGAWLREIWAGAPCPLVIDADALNMIADAGGLDAWPQRDGAAILTPHPGEMARLTGLTAREVQRDRIGLAPRYAMQHGVTLVLKGARTVTATPAGDVYVNTSGNPGMATGGAGDALAGLIAGLLAQGCDAGLAAALGVYLHGLAGDRAAASRPSPGSLIAGDIINCL</sequence>
<comment type="similarity">
    <text evidence="4 19">In the C-terminal section; belongs to the NnrD/CARKD family.</text>
</comment>
<comment type="catalytic activity">
    <reaction evidence="2 18 19">
        <text>(6R)-NADPHX = (6S)-NADPHX</text>
        <dbReference type="Rhea" id="RHEA:32227"/>
        <dbReference type="ChEBI" id="CHEBI:64076"/>
        <dbReference type="ChEBI" id="CHEBI:64077"/>
        <dbReference type="EC" id="5.1.99.6"/>
    </reaction>
</comment>
<dbReference type="PANTHER" id="PTHR12592">
    <property type="entry name" value="ATP-DEPENDENT (S)-NAD(P)H-HYDRATE DEHYDRATASE FAMILY MEMBER"/>
    <property type="match status" value="1"/>
</dbReference>
<dbReference type="GO" id="GO:0046496">
    <property type="term" value="P:nicotinamide nucleotide metabolic process"/>
    <property type="evidence" value="ECO:0007669"/>
    <property type="project" value="UniProtKB-UniRule"/>
</dbReference>
<dbReference type="HAMAP" id="MF_01966">
    <property type="entry name" value="NADHX_epimerase"/>
    <property type="match status" value="1"/>
</dbReference>
<dbReference type="GO" id="GO:0046872">
    <property type="term" value="F:metal ion binding"/>
    <property type="evidence" value="ECO:0007669"/>
    <property type="project" value="UniProtKB-UniRule"/>
</dbReference>
<comment type="subunit">
    <text evidence="17">Homotetramer.</text>
</comment>
<comment type="similarity">
    <text evidence="17">Belongs to the NnrD/CARKD family.</text>
</comment>
<evidence type="ECO:0000256" key="9">
    <source>
        <dbReference type="ARBA" id="ARBA00022958"/>
    </source>
</evidence>
<feature type="binding site" evidence="17">
    <location>
        <position position="457"/>
    </location>
    <ligand>
        <name>(6S)-NADPHX</name>
        <dbReference type="ChEBI" id="CHEBI:64076"/>
    </ligand>
</feature>
<evidence type="ECO:0000259" key="21">
    <source>
        <dbReference type="PROSITE" id="PS51385"/>
    </source>
</evidence>
<dbReference type="NCBIfam" id="TIGR00197">
    <property type="entry name" value="yjeF_nterm"/>
    <property type="match status" value="1"/>
</dbReference>
<dbReference type="PIRSF" id="PIRSF017184">
    <property type="entry name" value="Nnr"/>
    <property type="match status" value="1"/>
</dbReference>
<keyword evidence="23" id="KW-1185">Reference proteome</keyword>
<feature type="binding site" evidence="18">
    <location>
        <position position="61"/>
    </location>
    <ligand>
        <name>K(+)</name>
        <dbReference type="ChEBI" id="CHEBI:29103"/>
    </ligand>
</feature>
<dbReference type="PROSITE" id="PS51385">
    <property type="entry name" value="YJEF_N"/>
    <property type="match status" value="1"/>
</dbReference>
<keyword evidence="12 17" id="KW-0456">Lyase</keyword>
<organism evidence="22 23">
    <name type="scientific">Paenibacillus dendritiformis C454</name>
    <dbReference type="NCBI Taxonomy" id="1131935"/>
    <lineage>
        <taxon>Bacteria</taxon>
        <taxon>Bacillati</taxon>
        <taxon>Bacillota</taxon>
        <taxon>Bacilli</taxon>
        <taxon>Bacillales</taxon>
        <taxon>Paenibacillaceae</taxon>
        <taxon>Paenibacillus</taxon>
    </lineage>
</organism>
<evidence type="ECO:0000256" key="18">
    <source>
        <dbReference type="HAMAP-Rule" id="MF_01966"/>
    </source>
</evidence>
<comment type="similarity">
    <text evidence="3 19">In the N-terminal section; belongs to the NnrE/AIBP family.</text>
</comment>
<evidence type="ECO:0000259" key="20">
    <source>
        <dbReference type="PROSITE" id="PS51383"/>
    </source>
</evidence>
<comment type="catalytic activity">
    <reaction evidence="1 18 19">
        <text>(6R)-NADHX = (6S)-NADHX</text>
        <dbReference type="Rhea" id="RHEA:32215"/>
        <dbReference type="ChEBI" id="CHEBI:64074"/>
        <dbReference type="ChEBI" id="CHEBI:64075"/>
        <dbReference type="EC" id="5.1.99.6"/>
    </reaction>
</comment>
<dbReference type="SUPFAM" id="SSF64153">
    <property type="entry name" value="YjeF N-terminal domain-like"/>
    <property type="match status" value="1"/>
</dbReference>
<comment type="function">
    <text evidence="17">Catalyzes the dehydration of the S-form of NAD(P)HX at the expense of ADP, which is converted to AMP. Together with NAD(P)HX epimerase, which catalyzes the epimerization of the S- and R-forms, the enzyme allows the repair of both epimers of NAD(P)HX, a damaged form of NAD(P)H that is a result of enzymatic or heat-dependent hydration.</text>
</comment>
<evidence type="ECO:0000256" key="3">
    <source>
        <dbReference type="ARBA" id="ARBA00006001"/>
    </source>
</evidence>
<feature type="binding site" evidence="17">
    <location>
        <position position="266"/>
    </location>
    <ligand>
        <name>(6S)-NADPHX</name>
        <dbReference type="ChEBI" id="CHEBI:64076"/>
    </ligand>
</feature>
<evidence type="ECO:0000256" key="7">
    <source>
        <dbReference type="ARBA" id="ARBA00022840"/>
    </source>
</evidence>
<evidence type="ECO:0000256" key="15">
    <source>
        <dbReference type="ARBA" id="ARBA00048238"/>
    </source>
</evidence>
<keyword evidence="11 18" id="KW-0413">Isomerase</keyword>
<dbReference type="NCBIfam" id="TIGR00196">
    <property type="entry name" value="yjeF_cterm"/>
    <property type="match status" value="1"/>
</dbReference>
<dbReference type="GO" id="GO:0110051">
    <property type="term" value="P:metabolite repair"/>
    <property type="evidence" value="ECO:0007669"/>
    <property type="project" value="TreeGrafter"/>
</dbReference>
<evidence type="ECO:0000313" key="23">
    <source>
        <dbReference type="Proteomes" id="UP000003900"/>
    </source>
</evidence>
<evidence type="ECO:0000256" key="12">
    <source>
        <dbReference type="ARBA" id="ARBA00023239"/>
    </source>
</evidence>
<dbReference type="InterPro" id="IPR030677">
    <property type="entry name" value="Nnr"/>
</dbReference>
<dbReference type="AlphaFoldDB" id="H3SBT9"/>
<feature type="binding site" evidence="18">
    <location>
        <position position="126"/>
    </location>
    <ligand>
        <name>K(+)</name>
        <dbReference type="ChEBI" id="CHEBI:29103"/>
    </ligand>
</feature>
<comment type="catalytic activity">
    <reaction evidence="16 17 19">
        <text>(6S)-NADPHX + ADP = AMP + phosphate + NADPH + H(+)</text>
        <dbReference type="Rhea" id="RHEA:32235"/>
        <dbReference type="ChEBI" id="CHEBI:15378"/>
        <dbReference type="ChEBI" id="CHEBI:43474"/>
        <dbReference type="ChEBI" id="CHEBI:57783"/>
        <dbReference type="ChEBI" id="CHEBI:64076"/>
        <dbReference type="ChEBI" id="CHEBI:456215"/>
        <dbReference type="ChEBI" id="CHEBI:456216"/>
        <dbReference type="EC" id="4.2.1.136"/>
    </reaction>
</comment>
<dbReference type="InterPro" id="IPR004443">
    <property type="entry name" value="YjeF_N_dom"/>
</dbReference>
<proteinExistence type="inferred from homology"/>
<evidence type="ECO:0000313" key="22">
    <source>
        <dbReference type="EMBL" id="EHQ63453.1"/>
    </source>
</evidence>
<dbReference type="GO" id="GO:0005524">
    <property type="term" value="F:ATP binding"/>
    <property type="evidence" value="ECO:0007669"/>
    <property type="project" value="UniProtKB-UniRule"/>
</dbReference>
<evidence type="ECO:0000256" key="4">
    <source>
        <dbReference type="ARBA" id="ARBA00009524"/>
    </source>
</evidence>
<keyword evidence="9 18" id="KW-0630">Potassium</keyword>
<feature type="binding site" evidence="17">
    <location>
        <position position="456"/>
    </location>
    <ligand>
        <name>AMP</name>
        <dbReference type="ChEBI" id="CHEBI:456215"/>
    </ligand>
</feature>
<dbReference type="OrthoDB" id="9806925at2"/>
<gene>
    <name evidence="17" type="primary">nnrD</name>
    <name evidence="18" type="synonym">nnrE</name>
    <name evidence="22" type="ORF">PDENDC454_04876</name>
</gene>
<protein>
    <recommendedName>
        <fullName evidence="19">Bifunctional NAD(P)H-hydrate repair enzyme</fullName>
    </recommendedName>
    <alternativeName>
        <fullName evidence="19">Nicotinamide nucleotide repair protein</fullName>
    </alternativeName>
    <domain>
        <recommendedName>
            <fullName evidence="19">ADP-dependent (S)-NAD(P)H-hydrate dehydratase</fullName>
            <ecNumber evidence="19">4.2.1.136</ecNumber>
        </recommendedName>
        <alternativeName>
            <fullName evidence="19">ADP-dependent NAD(P)HX dehydratase</fullName>
        </alternativeName>
    </domain>
    <domain>
        <recommendedName>
            <fullName evidence="19">NAD(P)H-hydrate epimerase</fullName>
            <ecNumber evidence="19">5.1.99.6</ecNumber>
        </recommendedName>
    </domain>
</protein>
<dbReference type="GO" id="GO:0016301">
    <property type="term" value="F:kinase activity"/>
    <property type="evidence" value="ECO:0007669"/>
    <property type="project" value="UniProtKB-KW"/>
</dbReference>
<feature type="domain" description="YjeF N-terminal" evidence="21">
    <location>
        <begin position="9"/>
        <end position="216"/>
    </location>
</feature>
<feature type="binding site" evidence="18">
    <location>
        <position position="159"/>
    </location>
    <ligand>
        <name>(6S)-NADPHX</name>
        <dbReference type="ChEBI" id="CHEBI:64076"/>
    </ligand>
</feature>
<comment type="function">
    <text evidence="14 19">Bifunctional enzyme that catalyzes the epimerization of the S- and R-forms of NAD(P)HX and the dehydration of the S-form of NAD(P)HX at the expense of ADP, which is converted to AMP. This allows the repair of both epimers of NAD(P)HX, a damaged form of NAD(P)H that is a result of enzymatic or heat-dependent hydration.</text>
</comment>
<comment type="cofactor">
    <cofactor evidence="17">
        <name>Mg(2+)</name>
        <dbReference type="ChEBI" id="CHEBI:18420"/>
    </cofactor>
</comment>
<feature type="binding site" evidence="17">
    <location>
        <position position="390"/>
    </location>
    <ligand>
        <name>(6S)-NADPHX</name>
        <dbReference type="ChEBI" id="CHEBI:64076"/>
    </ligand>
</feature>
<keyword evidence="22" id="KW-0418">Kinase</keyword>
<dbReference type="EC" id="5.1.99.6" evidence="19"/>
<keyword evidence="22" id="KW-0808">Transferase</keyword>
<keyword evidence="6 17" id="KW-0547">Nucleotide-binding</keyword>
<evidence type="ECO:0000256" key="5">
    <source>
        <dbReference type="ARBA" id="ARBA00022723"/>
    </source>
</evidence>
<dbReference type="Proteomes" id="UP000003900">
    <property type="component" value="Unassembled WGS sequence"/>
</dbReference>
<evidence type="ECO:0000256" key="1">
    <source>
        <dbReference type="ARBA" id="ARBA00000013"/>
    </source>
</evidence>
<reference evidence="22 23" key="1">
    <citation type="journal article" date="2012" name="J. Bacteriol.">
        <title>Genome Sequence of the Pattern-Forming Social Bacterium Paenibacillus dendritiformis C454 Chiral Morphotype.</title>
        <authorList>
            <person name="Sirota-Madi A."/>
            <person name="Olender T."/>
            <person name="Helman Y."/>
            <person name="Brainis I."/>
            <person name="Finkelshtein A."/>
            <person name="Roth D."/>
            <person name="Hagai E."/>
            <person name="Leshkowitz D."/>
            <person name="Brodsky L."/>
            <person name="Galatenko V."/>
            <person name="Nikolaev V."/>
            <person name="Gutnick D.L."/>
            <person name="Lancet D."/>
            <person name="Ben-Jacob E."/>
        </authorList>
    </citation>
    <scope>NUCLEOTIDE SEQUENCE [LARGE SCALE GENOMIC DNA]</scope>
    <source>
        <strain evidence="22 23">C454</strain>
    </source>
</reference>
<comment type="similarity">
    <text evidence="18">Belongs to the NnrE/AIBP family.</text>
</comment>
<dbReference type="PANTHER" id="PTHR12592:SF0">
    <property type="entry name" value="ATP-DEPENDENT (S)-NAD(P)H-HYDRATE DEHYDRATASE"/>
    <property type="match status" value="1"/>
</dbReference>
<keyword evidence="5 18" id="KW-0479">Metal-binding</keyword>
<evidence type="ECO:0000256" key="6">
    <source>
        <dbReference type="ARBA" id="ARBA00022741"/>
    </source>
</evidence>
<evidence type="ECO:0000256" key="2">
    <source>
        <dbReference type="ARBA" id="ARBA00000909"/>
    </source>
</evidence>
<evidence type="ECO:0000256" key="14">
    <source>
        <dbReference type="ARBA" id="ARBA00025153"/>
    </source>
</evidence>
<comment type="caution">
    <text evidence="22">The sequence shown here is derived from an EMBL/GenBank/DDBJ whole genome shotgun (WGS) entry which is preliminary data.</text>
</comment>
<evidence type="ECO:0000256" key="10">
    <source>
        <dbReference type="ARBA" id="ARBA00023027"/>
    </source>
</evidence>
<dbReference type="RefSeq" id="WP_006675489.1">
    <property type="nucleotide sequence ID" value="NZ_AHKH01000008.1"/>
</dbReference>
<dbReference type="Gene3D" id="3.40.50.10260">
    <property type="entry name" value="YjeF N-terminal domain"/>
    <property type="match status" value="1"/>
</dbReference>
<evidence type="ECO:0000256" key="13">
    <source>
        <dbReference type="ARBA" id="ARBA00023268"/>
    </source>
</evidence>
<feature type="domain" description="YjeF C-terminal" evidence="20">
    <location>
        <begin position="231"/>
        <end position="510"/>
    </location>
</feature>
<feature type="binding site" evidence="17">
    <location>
        <begin position="427"/>
        <end position="431"/>
    </location>
    <ligand>
        <name>AMP</name>
        <dbReference type="ChEBI" id="CHEBI:456215"/>
    </ligand>
</feature>
<dbReference type="PROSITE" id="PS51383">
    <property type="entry name" value="YJEF_C_3"/>
    <property type="match status" value="1"/>
</dbReference>
<keyword evidence="10 17" id="KW-0520">NAD</keyword>
<evidence type="ECO:0000256" key="11">
    <source>
        <dbReference type="ARBA" id="ARBA00023235"/>
    </source>
</evidence>
<comment type="function">
    <text evidence="18">Catalyzes the epimerization of the S- and R-forms of NAD(P)HX, a damaged form of NAD(P)H that is a result of enzymatic or heat-dependent hydration. This is a prerequisite for the S-specific NAD(P)H-hydrate dehydratase to allow the repair of both epimers of NAD(P)HX.</text>
</comment>
<dbReference type="Gene3D" id="3.40.1190.20">
    <property type="match status" value="1"/>
</dbReference>
<dbReference type="GO" id="GO:0052856">
    <property type="term" value="F:NAD(P)HX epimerase activity"/>
    <property type="evidence" value="ECO:0007669"/>
    <property type="project" value="UniProtKB-UniRule"/>
</dbReference>
<evidence type="ECO:0000256" key="19">
    <source>
        <dbReference type="PIRNR" id="PIRNR017184"/>
    </source>
</evidence>
<dbReference type="PATRIC" id="fig|1131935.3.peg.966"/>
<feature type="binding site" evidence="18">
    <location>
        <begin position="130"/>
        <end position="136"/>
    </location>
    <ligand>
        <name>(6S)-NADPHX</name>
        <dbReference type="ChEBI" id="CHEBI:64076"/>
    </ligand>
</feature>
<evidence type="ECO:0000256" key="16">
    <source>
        <dbReference type="ARBA" id="ARBA00049209"/>
    </source>
</evidence>
<dbReference type="EMBL" id="AHKH01000008">
    <property type="protein sequence ID" value="EHQ63453.1"/>
    <property type="molecule type" value="Genomic_DNA"/>
</dbReference>
<dbReference type="Pfam" id="PF01256">
    <property type="entry name" value="Carb_kinase"/>
    <property type="match status" value="1"/>
</dbReference>
<keyword evidence="13" id="KW-0511">Multifunctional enzyme</keyword>
<name>H3SBT9_9BACL</name>
<evidence type="ECO:0000256" key="17">
    <source>
        <dbReference type="HAMAP-Rule" id="MF_01965"/>
    </source>
</evidence>
<feature type="binding site" evidence="18">
    <location>
        <position position="162"/>
    </location>
    <ligand>
        <name>K(+)</name>
        <dbReference type="ChEBI" id="CHEBI:29103"/>
    </ligand>
</feature>
<keyword evidence="7 17" id="KW-0067">ATP-binding</keyword>
<dbReference type="GO" id="GO:0052855">
    <property type="term" value="F:ADP-dependent NAD(P)H-hydrate dehydratase activity"/>
    <property type="evidence" value="ECO:0007669"/>
    <property type="project" value="UniProtKB-UniRule"/>
</dbReference>
<comment type="catalytic activity">
    <reaction evidence="15 17 19">
        <text>(6S)-NADHX + ADP = AMP + phosphate + NADH + H(+)</text>
        <dbReference type="Rhea" id="RHEA:32223"/>
        <dbReference type="ChEBI" id="CHEBI:15378"/>
        <dbReference type="ChEBI" id="CHEBI:43474"/>
        <dbReference type="ChEBI" id="CHEBI:57945"/>
        <dbReference type="ChEBI" id="CHEBI:64074"/>
        <dbReference type="ChEBI" id="CHEBI:456215"/>
        <dbReference type="ChEBI" id="CHEBI:456216"/>
        <dbReference type="EC" id="4.2.1.136"/>
    </reaction>
</comment>
<evidence type="ECO:0000256" key="8">
    <source>
        <dbReference type="ARBA" id="ARBA00022857"/>
    </source>
</evidence>
<accession>H3SBT9</accession>
<comment type="cofactor">
    <cofactor evidence="18 19">
        <name>K(+)</name>
        <dbReference type="ChEBI" id="CHEBI:29103"/>
    </cofactor>
    <text evidence="18 19">Binds 1 potassium ion per subunit.</text>
</comment>
<dbReference type="EC" id="4.2.1.136" evidence="19"/>
<dbReference type="STRING" id="1131935.PDENDC454_04876"/>
<feature type="binding site" evidence="18">
    <location>
        <position position="141"/>
    </location>
    <ligand>
        <name>(6S)-NADPHX</name>
        <dbReference type="ChEBI" id="CHEBI:64076"/>
    </ligand>
</feature>
<keyword evidence="8 17" id="KW-0521">NADP</keyword>
<feature type="binding site" evidence="17">
    <location>
        <position position="337"/>
    </location>
    <ligand>
        <name>(6S)-NADPHX</name>
        <dbReference type="ChEBI" id="CHEBI:64076"/>
    </ligand>
</feature>
<dbReference type="CDD" id="cd01171">
    <property type="entry name" value="YXKO-related"/>
    <property type="match status" value="1"/>
</dbReference>
<dbReference type="HAMAP" id="MF_01965">
    <property type="entry name" value="NADHX_dehydratase"/>
    <property type="match status" value="1"/>
</dbReference>
<dbReference type="InterPro" id="IPR036652">
    <property type="entry name" value="YjeF_N_dom_sf"/>
</dbReference>
<dbReference type="SUPFAM" id="SSF53613">
    <property type="entry name" value="Ribokinase-like"/>
    <property type="match status" value="1"/>
</dbReference>
<dbReference type="InterPro" id="IPR029056">
    <property type="entry name" value="Ribokinase-like"/>
</dbReference>
<dbReference type="Pfam" id="PF03853">
    <property type="entry name" value="YjeF_N"/>
    <property type="match status" value="1"/>
</dbReference>
<dbReference type="InterPro" id="IPR000631">
    <property type="entry name" value="CARKD"/>
</dbReference>